<feature type="compositionally biased region" description="Low complexity" evidence="1">
    <location>
        <begin position="645"/>
        <end position="658"/>
    </location>
</feature>
<feature type="region of interest" description="Disordered" evidence="1">
    <location>
        <begin position="721"/>
        <end position="832"/>
    </location>
</feature>
<accession>A0AAN6V4G4</accession>
<feature type="compositionally biased region" description="Basic and acidic residues" evidence="1">
    <location>
        <begin position="322"/>
        <end position="331"/>
    </location>
</feature>
<gene>
    <name evidence="2" type="ORF">C8A04DRAFT_11640</name>
</gene>
<protein>
    <recommendedName>
        <fullName evidence="4">Flo11</fullName>
    </recommendedName>
</protein>
<keyword evidence="3" id="KW-1185">Reference proteome</keyword>
<dbReference type="Proteomes" id="UP001302676">
    <property type="component" value="Unassembled WGS sequence"/>
</dbReference>
<reference evidence="2" key="2">
    <citation type="submission" date="2023-05" db="EMBL/GenBank/DDBJ databases">
        <authorList>
            <consortium name="Lawrence Berkeley National Laboratory"/>
            <person name="Steindorff A."/>
            <person name="Hensen N."/>
            <person name="Bonometti L."/>
            <person name="Westerberg I."/>
            <person name="Brannstrom I.O."/>
            <person name="Guillou S."/>
            <person name="Cros-Aarteil S."/>
            <person name="Calhoun S."/>
            <person name="Haridas S."/>
            <person name="Kuo A."/>
            <person name="Mondo S."/>
            <person name="Pangilinan J."/>
            <person name="Riley R."/>
            <person name="Labutti K."/>
            <person name="Andreopoulos B."/>
            <person name="Lipzen A."/>
            <person name="Chen C."/>
            <person name="Yanf M."/>
            <person name="Daum C."/>
            <person name="Ng V."/>
            <person name="Clum A."/>
            <person name="Ohm R."/>
            <person name="Martin F."/>
            <person name="Silar P."/>
            <person name="Natvig D."/>
            <person name="Lalanne C."/>
            <person name="Gautier V."/>
            <person name="Ament-Velasquez S.L."/>
            <person name="Kruys A."/>
            <person name="Hutchinson M.I."/>
            <person name="Powell A.J."/>
            <person name="Barry K."/>
            <person name="Miller A.N."/>
            <person name="Grigoriev I.V."/>
            <person name="Debuchy R."/>
            <person name="Gladieux P."/>
            <person name="Thoren M.H."/>
            <person name="Johannesson H."/>
        </authorList>
    </citation>
    <scope>NUCLEOTIDE SEQUENCE</scope>
    <source>
        <strain evidence="2">CBS 141.50</strain>
    </source>
</reference>
<dbReference type="GeneID" id="87813659"/>
<feature type="region of interest" description="Disordered" evidence="1">
    <location>
        <begin position="1190"/>
        <end position="1383"/>
    </location>
</feature>
<feature type="compositionally biased region" description="Basic and acidic residues" evidence="1">
    <location>
        <begin position="555"/>
        <end position="564"/>
    </location>
</feature>
<feature type="compositionally biased region" description="Low complexity" evidence="1">
    <location>
        <begin position="332"/>
        <end position="344"/>
    </location>
</feature>
<evidence type="ECO:0008006" key="4">
    <source>
        <dbReference type="Google" id="ProtNLM"/>
    </source>
</evidence>
<feature type="compositionally biased region" description="Low complexity" evidence="1">
    <location>
        <begin position="622"/>
        <end position="632"/>
    </location>
</feature>
<dbReference type="Gene3D" id="1.10.20.10">
    <property type="entry name" value="Histone, subunit A"/>
    <property type="match status" value="1"/>
</dbReference>
<feature type="compositionally biased region" description="Polar residues" evidence="1">
    <location>
        <begin position="27"/>
        <end position="46"/>
    </location>
</feature>
<evidence type="ECO:0000256" key="1">
    <source>
        <dbReference type="SAM" id="MobiDB-lite"/>
    </source>
</evidence>
<feature type="region of interest" description="Disordered" evidence="1">
    <location>
        <begin position="1161"/>
        <end position="1180"/>
    </location>
</feature>
<feature type="region of interest" description="Disordered" evidence="1">
    <location>
        <begin position="1"/>
        <end position="46"/>
    </location>
</feature>
<feature type="compositionally biased region" description="Low complexity" evidence="1">
    <location>
        <begin position="872"/>
        <end position="882"/>
    </location>
</feature>
<feature type="region of interest" description="Disordered" evidence="1">
    <location>
        <begin position="156"/>
        <end position="175"/>
    </location>
</feature>
<feature type="compositionally biased region" description="Acidic residues" evidence="1">
    <location>
        <begin position="538"/>
        <end position="554"/>
    </location>
</feature>
<feature type="region of interest" description="Disordered" evidence="1">
    <location>
        <begin position="322"/>
        <end position="692"/>
    </location>
</feature>
<feature type="compositionally biased region" description="Pro residues" evidence="1">
    <location>
        <begin position="992"/>
        <end position="1004"/>
    </location>
</feature>
<feature type="region of interest" description="Disordered" evidence="1">
    <location>
        <begin position="851"/>
        <end position="966"/>
    </location>
</feature>
<feature type="compositionally biased region" description="Polar residues" evidence="1">
    <location>
        <begin position="1010"/>
        <end position="1031"/>
    </location>
</feature>
<feature type="compositionally biased region" description="Basic residues" evidence="1">
    <location>
        <begin position="1374"/>
        <end position="1383"/>
    </location>
</feature>
<feature type="compositionally biased region" description="Polar residues" evidence="1">
    <location>
        <begin position="1242"/>
        <end position="1251"/>
    </location>
</feature>
<evidence type="ECO:0000313" key="2">
    <source>
        <dbReference type="EMBL" id="KAK4144274.1"/>
    </source>
</evidence>
<feature type="region of interest" description="Disordered" evidence="1">
    <location>
        <begin position="980"/>
        <end position="1031"/>
    </location>
</feature>
<name>A0AAN6V4G4_9PEZI</name>
<reference evidence="2" key="1">
    <citation type="journal article" date="2023" name="Mol. Phylogenet. Evol.">
        <title>Genome-scale phylogeny and comparative genomics of the fungal order Sordariales.</title>
        <authorList>
            <person name="Hensen N."/>
            <person name="Bonometti L."/>
            <person name="Westerberg I."/>
            <person name="Brannstrom I.O."/>
            <person name="Guillou S."/>
            <person name="Cros-Aarteil S."/>
            <person name="Calhoun S."/>
            <person name="Haridas S."/>
            <person name="Kuo A."/>
            <person name="Mondo S."/>
            <person name="Pangilinan J."/>
            <person name="Riley R."/>
            <person name="LaButti K."/>
            <person name="Andreopoulos B."/>
            <person name="Lipzen A."/>
            <person name="Chen C."/>
            <person name="Yan M."/>
            <person name="Daum C."/>
            <person name="Ng V."/>
            <person name="Clum A."/>
            <person name="Steindorff A."/>
            <person name="Ohm R.A."/>
            <person name="Martin F."/>
            <person name="Silar P."/>
            <person name="Natvig D.O."/>
            <person name="Lalanne C."/>
            <person name="Gautier V."/>
            <person name="Ament-Velasquez S.L."/>
            <person name="Kruys A."/>
            <person name="Hutchinson M.I."/>
            <person name="Powell A.J."/>
            <person name="Barry K."/>
            <person name="Miller A.N."/>
            <person name="Grigoriev I.V."/>
            <person name="Debuchy R."/>
            <person name="Gladieux P."/>
            <person name="Hiltunen Thoren M."/>
            <person name="Johannesson H."/>
        </authorList>
    </citation>
    <scope>NUCLEOTIDE SEQUENCE</scope>
    <source>
        <strain evidence="2">CBS 141.50</strain>
    </source>
</reference>
<feature type="compositionally biased region" description="Low complexity" evidence="1">
    <location>
        <begin position="1213"/>
        <end position="1222"/>
    </location>
</feature>
<feature type="compositionally biased region" description="Acidic residues" evidence="1">
    <location>
        <begin position="1161"/>
        <end position="1171"/>
    </location>
</feature>
<dbReference type="EMBL" id="MU853578">
    <property type="protein sequence ID" value="KAK4144274.1"/>
    <property type="molecule type" value="Genomic_DNA"/>
</dbReference>
<dbReference type="GO" id="GO:0046982">
    <property type="term" value="F:protein heterodimerization activity"/>
    <property type="evidence" value="ECO:0007669"/>
    <property type="project" value="InterPro"/>
</dbReference>
<proteinExistence type="predicted"/>
<sequence>MASPSPLEFAASRPPSGVASPPLQRMPSRSRTQSISSDRPSTSTIAHSLMSPPVAVSPEPAFIAASAASQIVTNDHDSHAETWYDQHGIEPSGEPAVVSPAALQLVNSFLDQLLFNFLNVARSTTLSALRPAVTEVLKPKLAKDAVNQADEELREYLGGDDEDGSGAQTPARARSAAGSAADWDLELAWKRTRLRCMVYSSLGDMEEEDEDYYMEQGHLDTGLEDRSSEAVSPAVAIFLTSIIEFMGEQALVVAGQASYHRSRSKLEKELKDGSRSPSNVADKVVVEDLDMERVALDRTLGRLWRSWKKKIRLPGATSMDRLSRSYSRDSLHSSSPGHLRSPSSAAEFAVPATVPEPIPDVPALPKANTEPEGEEEGEGEGDRSTEAPSEEYLVAAAIPLPLGDNDVAEIEVPGLARYRDDDDEEEEEEARSTEEDNTPARPKSMLVLPLGGKSGPVDSSAQARPQVPRKRSNSVPTPSRPRTVAPNPGTQQTTEASVDLSTSDAPVDVQEATLEQAKTTDTTESTVSGADNVPAETPSDEDEARDDSEDEVSIEEPRFVRSERVSILGRSPSTASSPEPGKPTKNLRVRTPSIHSVRLIEVTSPRSPVANSQRSSVGTADSASHSSPSRTSRVITTPTPGDGPGRSSQGSPRGRLSPVTTPEPGVKPSNELAERALSTDPEEPATPPRAIINKLTVLPATSSPASTASKTSGDFYIESMPVLPEEKETTGIPTQRDGQRRYSSLTIQPPAVPERSAGRQAIANTSALRSPAAPIGQVSVERSRARSPVRASPSSPHPRDLSAGRNRLQRQPSAEPVSATKLKAVRTSEEGMQARIDVVRNFEELIQSDETIQYTLTPESMRDLDLPPPPGRSMTSSSVVSVKTRKSEEARRSTARRSSSVPRNSAGTPTSAPRSSGSGSHSLSDVHQATRNLPSGITKNGTVVPRSIPPVPTKPRGTNGPQARDPRLARESIAEFAEFIRSTGPPGGNTQPPVPLSPGLPPPGLALGKSVSNTSAETSGLSITSNPNRQRLQARSAAVSRKDDNSDLIDFIRRGPPSNATGPRIPRTVAPFRSTMDSDQLSAAVGGRAVDAQLRDTEFRISRASTYGTEISIPPSIQSVNSHSALLTKSNTFSYDTADTDMPMPKRKTRRVRDPYAIDFSDEEFEDDDDPSPLPPKKPAAKEESLIDFLNNYAPPPEPTVRPFNISQTRNAQQQQQQQQQQPKKKASASSLMARFTRRDSSITGASSSRPASPKVVSDLRSASGGRPGGARPGHIPIQVNIPSSAYAHPARTSSNKAASMMGGGSPSPSPAAGRVPMKKFEPREAASVSSRGGTSDLADFLKHSGPPPGSTVGNLPSSPADKEEGSGGISKVFGRRKKGSVS</sequence>
<feature type="compositionally biased region" description="Polar residues" evidence="1">
    <location>
        <begin position="516"/>
        <end position="529"/>
    </location>
</feature>
<evidence type="ECO:0000313" key="3">
    <source>
        <dbReference type="Proteomes" id="UP001302676"/>
    </source>
</evidence>
<feature type="compositionally biased region" description="Polar residues" evidence="1">
    <location>
        <begin position="901"/>
        <end position="914"/>
    </location>
</feature>
<feature type="compositionally biased region" description="Polar residues" evidence="1">
    <location>
        <begin position="488"/>
        <end position="504"/>
    </location>
</feature>
<organism evidence="2 3">
    <name type="scientific">Dichotomopilus funicola</name>
    <dbReference type="NCBI Taxonomy" id="1934379"/>
    <lineage>
        <taxon>Eukaryota</taxon>
        <taxon>Fungi</taxon>
        <taxon>Dikarya</taxon>
        <taxon>Ascomycota</taxon>
        <taxon>Pezizomycotina</taxon>
        <taxon>Sordariomycetes</taxon>
        <taxon>Sordariomycetidae</taxon>
        <taxon>Sordariales</taxon>
        <taxon>Chaetomiaceae</taxon>
        <taxon>Dichotomopilus</taxon>
    </lineage>
</organism>
<feature type="compositionally biased region" description="Polar residues" evidence="1">
    <location>
        <begin position="604"/>
        <end position="621"/>
    </location>
</feature>
<comment type="caution">
    <text evidence="2">The sequence shown here is derived from an EMBL/GenBank/DDBJ whole genome shotgun (WGS) entry which is preliminary data.</text>
</comment>
<dbReference type="RefSeq" id="XP_062637645.1">
    <property type="nucleotide sequence ID" value="XM_062777046.1"/>
</dbReference>
<feature type="compositionally biased region" description="Polar residues" evidence="1">
    <location>
        <begin position="925"/>
        <end position="941"/>
    </location>
</feature>
<dbReference type="InterPro" id="IPR009072">
    <property type="entry name" value="Histone-fold"/>
</dbReference>